<keyword evidence="4" id="KW-1185">Reference proteome</keyword>
<dbReference type="EC" id="3.5.1.13" evidence="3"/>
<dbReference type="Gene3D" id="3.90.1300.10">
    <property type="entry name" value="Amidase signature (AS) domain"/>
    <property type="match status" value="1"/>
</dbReference>
<dbReference type="EMBL" id="FWPT01000009">
    <property type="protein sequence ID" value="SMA49946.1"/>
    <property type="molecule type" value="Genomic_DNA"/>
</dbReference>
<comment type="similarity">
    <text evidence="1">Belongs to the amidase family.</text>
</comment>
<evidence type="ECO:0000313" key="4">
    <source>
        <dbReference type="Proteomes" id="UP000196573"/>
    </source>
</evidence>
<evidence type="ECO:0000259" key="2">
    <source>
        <dbReference type="Pfam" id="PF01425"/>
    </source>
</evidence>
<dbReference type="InterPro" id="IPR023631">
    <property type="entry name" value="Amidase_dom"/>
</dbReference>
<gene>
    <name evidence="3" type="primary">aam</name>
    <name evidence="3" type="ORF">EHSB41UT_03737</name>
</gene>
<dbReference type="GO" id="GO:0047680">
    <property type="term" value="F:aryl-acylamidase activity"/>
    <property type="evidence" value="ECO:0007669"/>
    <property type="project" value="UniProtKB-EC"/>
</dbReference>
<dbReference type="NCBIfam" id="NF005450">
    <property type="entry name" value="PRK07042.1"/>
    <property type="match status" value="1"/>
</dbReference>
<evidence type="ECO:0000256" key="1">
    <source>
        <dbReference type="ARBA" id="ARBA00009199"/>
    </source>
</evidence>
<proteinExistence type="inferred from homology"/>
<dbReference type="PANTHER" id="PTHR11895:SF7">
    <property type="entry name" value="GLUTAMYL-TRNA(GLN) AMIDOTRANSFERASE SUBUNIT A, MITOCHONDRIAL"/>
    <property type="match status" value="1"/>
</dbReference>
<feature type="domain" description="Amidase" evidence="2">
    <location>
        <begin position="30"/>
        <end position="447"/>
    </location>
</feature>
<protein>
    <submittedName>
        <fullName evidence="3">Acylamidase</fullName>
        <ecNumber evidence="3">3.5.1.13</ecNumber>
    </submittedName>
</protein>
<name>A0A1X7ANT2_9GAMM</name>
<dbReference type="PANTHER" id="PTHR11895">
    <property type="entry name" value="TRANSAMIDASE"/>
    <property type="match status" value="1"/>
</dbReference>
<keyword evidence="3" id="KW-0378">Hydrolase</keyword>
<dbReference type="AlphaFoldDB" id="A0A1X7ANT2"/>
<dbReference type="RefSeq" id="WP_165767326.1">
    <property type="nucleotide sequence ID" value="NZ_CBCSCN010000011.1"/>
</dbReference>
<dbReference type="Proteomes" id="UP000196573">
    <property type="component" value="Unassembled WGS sequence"/>
</dbReference>
<dbReference type="InterPro" id="IPR036928">
    <property type="entry name" value="AS_sf"/>
</dbReference>
<dbReference type="SUPFAM" id="SSF75304">
    <property type="entry name" value="Amidase signature (AS) enzymes"/>
    <property type="match status" value="1"/>
</dbReference>
<dbReference type="Pfam" id="PF01425">
    <property type="entry name" value="Amidase"/>
    <property type="match status" value="1"/>
</dbReference>
<reference evidence="3 4" key="1">
    <citation type="submission" date="2017-03" db="EMBL/GenBank/DDBJ databases">
        <authorList>
            <person name="Afonso C.L."/>
            <person name="Miller P.J."/>
            <person name="Scott M.A."/>
            <person name="Spackman E."/>
            <person name="Goraichik I."/>
            <person name="Dimitrov K.M."/>
            <person name="Suarez D.L."/>
            <person name="Swayne D.E."/>
        </authorList>
    </citation>
    <scope>NUCLEOTIDE SEQUENCE [LARGE SCALE GENOMIC DNA]</scope>
    <source>
        <strain evidence="3">SB41UT1</strain>
    </source>
</reference>
<accession>A0A1X7ANT2</accession>
<sequence>MDKPKETAVHKLSAQELLTAYKQRTLSPVDVMQATLDRVERLNPQLNALYHLAPEQALAEARESEQRWLKGQPKGLLDGIPTSVKDALPVSGMPVYRGSAATADSGEYPKENCPAVDRLQEQGAIVYGKSTMCDFGILPAGYSSRFGPTRNPINPAFNTGGSSSGAAAAVAAGFEPLSLGTDIVGSIRLPASFCGLYGLKPSQGRVPYYFPNNPALVAGPMTRTVADAALMMNVITQPDKRDFTALLYDKVNYLDFLDKRPRNATVGLLTDLGFGTPVDSEVAKAVQSAGEAFRELGFAVQEIASPFREADERCAERYYMGRCSAEFHNCAEAQKPRAEVIQQWVTDIADHSATAFFNDWLAMQKLREKAYQMMADVDFLLLPSVPVPAYAGELPAADPDKLFEPWVNNFLFNLTGQPAASINCGYTEAGLPIGLQIVGKRFDDLGVLQMSALFEKAFVEQNGTPVLAGLEL</sequence>
<organism evidence="3 4">
    <name type="scientific">Parendozoicomonas haliclonae</name>
    <dbReference type="NCBI Taxonomy" id="1960125"/>
    <lineage>
        <taxon>Bacteria</taxon>
        <taxon>Pseudomonadati</taxon>
        <taxon>Pseudomonadota</taxon>
        <taxon>Gammaproteobacteria</taxon>
        <taxon>Oceanospirillales</taxon>
        <taxon>Endozoicomonadaceae</taxon>
        <taxon>Parendozoicomonas</taxon>
    </lineage>
</organism>
<evidence type="ECO:0000313" key="3">
    <source>
        <dbReference type="EMBL" id="SMA49946.1"/>
    </source>
</evidence>
<dbReference type="InterPro" id="IPR000120">
    <property type="entry name" value="Amidase"/>
</dbReference>